<gene>
    <name evidence="2" type="ORF">PAL_GLEAN10022904</name>
</gene>
<evidence type="ECO:0000313" key="3">
    <source>
        <dbReference type="Proteomes" id="UP000010552"/>
    </source>
</evidence>
<feature type="compositionally biased region" description="Basic and acidic residues" evidence="1">
    <location>
        <begin position="107"/>
        <end position="116"/>
    </location>
</feature>
<dbReference type="Proteomes" id="UP000010552">
    <property type="component" value="Unassembled WGS sequence"/>
</dbReference>
<proteinExistence type="predicted"/>
<accession>L5K5D9</accession>
<protein>
    <submittedName>
        <fullName evidence="2">Uncharacterized protein</fullName>
    </submittedName>
</protein>
<dbReference type="AlphaFoldDB" id="L5K5D9"/>
<dbReference type="EMBL" id="KB031030">
    <property type="protein sequence ID" value="ELK06572.1"/>
    <property type="molecule type" value="Genomic_DNA"/>
</dbReference>
<organism evidence="2 3">
    <name type="scientific">Pteropus alecto</name>
    <name type="common">Black flying fox</name>
    <dbReference type="NCBI Taxonomy" id="9402"/>
    <lineage>
        <taxon>Eukaryota</taxon>
        <taxon>Metazoa</taxon>
        <taxon>Chordata</taxon>
        <taxon>Craniata</taxon>
        <taxon>Vertebrata</taxon>
        <taxon>Euteleostomi</taxon>
        <taxon>Mammalia</taxon>
        <taxon>Eutheria</taxon>
        <taxon>Laurasiatheria</taxon>
        <taxon>Chiroptera</taxon>
        <taxon>Yinpterochiroptera</taxon>
        <taxon>Pteropodoidea</taxon>
        <taxon>Pteropodidae</taxon>
        <taxon>Pteropodinae</taxon>
        <taxon>Pteropus</taxon>
    </lineage>
</organism>
<name>L5K5D9_PTEAL</name>
<reference evidence="3" key="1">
    <citation type="journal article" date="2013" name="Science">
        <title>Comparative analysis of bat genomes provides insight into the evolution of flight and immunity.</title>
        <authorList>
            <person name="Zhang G."/>
            <person name="Cowled C."/>
            <person name="Shi Z."/>
            <person name="Huang Z."/>
            <person name="Bishop-Lilly K.A."/>
            <person name="Fang X."/>
            <person name="Wynne J.W."/>
            <person name="Xiong Z."/>
            <person name="Baker M.L."/>
            <person name="Zhao W."/>
            <person name="Tachedjian M."/>
            <person name="Zhu Y."/>
            <person name="Zhou P."/>
            <person name="Jiang X."/>
            <person name="Ng J."/>
            <person name="Yang L."/>
            <person name="Wu L."/>
            <person name="Xiao J."/>
            <person name="Feng Y."/>
            <person name="Chen Y."/>
            <person name="Sun X."/>
            <person name="Zhang Y."/>
            <person name="Marsh G.A."/>
            <person name="Crameri G."/>
            <person name="Broder C.C."/>
            <person name="Frey K.G."/>
            <person name="Wang L.F."/>
            <person name="Wang J."/>
        </authorList>
    </citation>
    <scope>NUCLEOTIDE SEQUENCE [LARGE SCALE GENOMIC DNA]</scope>
</reference>
<dbReference type="InParanoid" id="L5K5D9"/>
<sequence length="124" mass="12687">MQQATPGRRGGAALGPRCPVASHCERTLRPARGTSVPAGRPALRSAPWKALLPTTPQPYGGAETSGVILEACSTGLFGTGTPPSLAPGPEPPSSNPRPCGANSSQEGRSRDLHFADDDIPMGGY</sequence>
<feature type="region of interest" description="Disordered" evidence="1">
    <location>
        <begin position="26"/>
        <end position="49"/>
    </location>
</feature>
<evidence type="ECO:0000256" key="1">
    <source>
        <dbReference type="SAM" id="MobiDB-lite"/>
    </source>
</evidence>
<evidence type="ECO:0000313" key="2">
    <source>
        <dbReference type="EMBL" id="ELK06572.1"/>
    </source>
</evidence>
<feature type="region of interest" description="Disordered" evidence="1">
    <location>
        <begin position="74"/>
        <end position="124"/>
    </location>
</feature>
<keyword evidence="3" id="KW-1185">Reference proteome</keyword>
<feature type="compositionally biased region" description="Pro residues" evidence="1">
    <location>
        <begin position="84"/>
        <end position="95"/>
    </location>
</feature>